<dbReference type="EMBL" id="JARQXC010000039">
    <property type="protein sequence ID" value="MDL2334384.1"/>
    <property type="molecule type" value="Genomic_DNA"/>
</dbReference>
<dbReference type="InterPro" id="IPR001509">
    <property type="entry name" value="Epimerase_deHydtase"/>
</dbReference>
<gene>
    <name evidence="2" type="ORF">P8A28_15905</name>
</gene>
<dbReference type="Gene3D" id="3.40.50.720">
    <property type="entry name" value="NAD(P)-binding Rossmann-like Domain"/>
    <property type="match status" value="1"/>
</dbReference>
<organism evidence="2 3">
    <name type="scientific">Brucella inopinata</name>
    <dbReference type="NCBI Taxonomy" id="1218315"/>
    <lineage>
        <taxon>Bacteria</taxon>
        <taxon>Pseudomonadati</taxon>
        <taxon>Pseudomonadota</taxon>
        <taxon>Alphaproteobacteria</taxon>
        <taxon>Hyphomicrobiales</taxon>
        <taxon>Brucellaceae</taxon>
        <taxon>Brucella/Ochrobactrum group</taxon>
        <taxon>Brucella</taxon>
    </lineage>
</organism>
<dbReference type="AlphaFoldDB" id="A0AAW7BE47"/>
<dbReference type="InterPro" id="IPR036291">
    <property type="entry name" value="NAD(P)-bd_dom_sf"/>
</dbReference>
<accession>A0AAW7BE47</accession>
<comment type="caution">
    <text evidence="2">The sequence shown here is derived from an EMBL/GenBank/DDBJ whole genome shotgun (WGS) entry which is preliminary data.</text>
</comment>
<sequence>MKRMNIVITGGSGRVGRNVTAVLADDHDVINADLAPPAQDWLNPSVSFVEADVMNLERLREVFSGADAVIHLAGLDYDWGFPGEKYIDVNTRGTWHVLQAAEDAGVSRVVLCSSISICGLQEMRLDWRPQTLPVDETHENRPIYPYGVSKQIAELMGQSFVRRGKIEVVSLRPLAVIQPETLDQYIDFVDAPDRHWLFYYIMADDLARAFKAAAEVPGINGETFFIGADDSSHPQPTLTWAEKILGQLPDVVDQDLYQDQPRASIFSNRKAKRLLGWKPTSNFESLRRSYTQNNQCAS</sequence>
<keyword evidence="3" id="KW-1185">Reference proteome</keyword>
<dbReference type="Proteomes" id="UP001171122">
    <property type="component" value="Unassembled WGS sequence"/>
</dbReference>
<protein>
    <submittedName>
        <fullName evidence="2">NAD(P)-dependent oxidoreductase</fullName>
    </submittedName>
</protein>
<dbReference type="SUPFAM" id="SSF51735">
    <property type="entry name" value="NAD(P)-binding Rossmann-fold domains"/>
    <property type="match status" value="1"/>
</dbReference>
<reference evidence="2" key="1">
    <citation type="journal article" date="2023" name="Front. Microbiol.">
        <title>Isolation of Brucella inopinata from a White's tree frog (Litoria caerulea): pose exotic frogs a potential risk to human health?</title>
        <authorList>
            <person name="Scholz H.C."/>
            <person name="Heckers K.O."/>
            <person name="Appelt S."/>
            <person name="Geier-Doemling D."/>
            <person name="Schlegel P."/>
            <person name="Wattam A.R."/>
        </authorList>
    </citation>
    <scope>NUCLEOTIDE SEQUENCE</scope>
    <source>
        <strain evidence="2">FO700662</strain>
    </source>
</reference>
<dbReference type="PANTHER" id="PTHR43245">
    <property type="entry name" value="BIFUNCTIONAL POLYMYXIN RESISTANCE PROTEIN ARNA"/>
    <property type="match status" value="1"/>
</dbReference>
<evidence type="ECO:0000313" key="2">
    <source>
        <dbReference type="EMBL" id="MDL2334384.1"/>
    </source>
</evidence>
<dbReference type="Pfam" id="PF01370">
    <property type="entry name" value="Epimerase"/>
    <property type="match status" value="1"/>
</dbReference>
<evidence type="ECO:0000313" key="3">
    <source>
        <dbReference type="Proteomes" id="UP001171122"/>
    </source>
</evidence>
<dbReference type="InterPro" id="IPR050177">
    <property type="entry name" value="Lipid_A_modif_metabolic_enz"/>
</dbReference>
<evidence type="ECO:0000259" key="1">
    <source>
        <dbReference type="Pfam" id="PF01370"/>
    </source>
</evidence>
<name>A0AAW7BE47_9HYPH</name>
<proteinExistence type="predicted"/>
<dbReference type="RefSeq" id="WP_025200439.1">
    <property type="nucleotide sequence ID" value="NZ_JARQXC010000039.1"/>
</dbReference>
<feature type="domain" description="NAD-dependent epimerase/dehydratase" evidence="1">
    <location>
        <begin position="6"/>
        <end position="180"/>
    </location>
</feature>